<dbReference type="Proteomes" id="UP000194127">
    <property type="component" value="Unassembled WGS sequence"/>
</dbReference>
<evidence type="ECO:0000259" key="2">
    <source>
        <dbReference type="Pfam" id="PF01926"/>
    </source>
</evidence>
<proteinExistence type="predicted"/>
<feature type="domain" description="G" evidence="2">
    <location>
        <begin position="1"/>
        <end position="69"/>
    </location>
</feature>
<dbReference type="InterPro" id="IPR027417">
    <property type="entry name" value="P-loop_NTPase"/>
</dbReference>
<protein>
    <recommendedName>
        <fullName evidence="2">G domain-containing protein</fullName>
    </recommendedName>
</protein>
<reference evidence="3 4" key="1">
    <citation type="submission" date="2017-04" db="EMBL/GenBank/DDBJ databases">
        <title>Genome Sequence of the Model Brown-Rot Fungus Postia placenta SB12.</title>
        <authorList>
            <consortium name="DOE Joint Genome Institute"/>
            <person name="Gaskell J."/>
            <person name="Kersten P."/>
            <person name="Larrondo L.F."/>
            <person name="Canessa P."/>
            <person name="Martinez D."/>
            <person name="Hibbett D."/>
            <person name="Schmoll M."/>
            <person name="Kubicek C.P."/>
            <person name="Martinez A.T."/>
            <person name="Yadav J."/>
            <person name="Master E."/>
            <person name="Magnuson J.K."/>
            <person name="James T."/>
            <person name="Yaver D."/>
            <person name="Berka R."/>
            <person name="Labutti K."/>
            <person name="Lipzen A."/>
            <person name="Aerts A."/>
            <person name="Barry K."/>
            <person name="Henrissat B."/>
            <person name="Blanchette R."/>
            <person name="Grigoriev I."/>
            <person name="Cullen D."/>
        </authorList>
    </citation>
    <scope>NUCLEOTIDE SEQUENCE [LARGE SCALE GENOMIC DNA]</scope>
    <source>
        <strain evidence="3 4">MAD-698-R-SB12</strain>
    </source>
</reference>
<dbReference type="InterPro" id="IPR006073">
    <property type="entry name" value="GTP-bd"/>
</dbReference>
<dbReference type="Gene3D" id="3.40.50.300">
    <property type="entry name" value="P-loop containing nucleotide triphosphate hydrolases"/>
    <property type="match status" value="1"/>
</dbReference>
<sequence length="292" mass="33472">MGTTGSGKTTFTNLVSGSSLPVGTTLESSTKEIQFAKFELDGEHIVLIDTPGFDNTDRSQADVLNQFATFLERRDNRGGARLSGVIYLHRISDNRIGRITMDSYRLFQKLCGNTSMSNVVITTTMWASVTEPLGRRLPDIPKSQHLVHRESVKSRINARLHRHIDTAESARNIIRDILHHVPRTLLVQQEMVDQHKPVPDTQAGNELISRLERNSMQIQKRLDDLCRDVNRHRQSDEEPNLVDLEELRNSLDEVEAKLARNQHERTELRTGIAPYRLLKLTNMWMPWVFSRM</sequence>
<gene>
    <name evidence="3" type="ORF">POSPLADRAFT_1136474</name>
</gene>
<evidence type="ECO:0000313" key="3">
    <source>
        <dbReference type="EMBL" id="OSX64598.1"/>
    </source>
</evidence>
<keyword evidence="1" id="KW-0175">Coiled coil</keyword>
<evidence type="ECO:0000256" key="1">
    <source>
        <dbReference type="SAM" id="Coils"/>
    </source>
</evidence>
<evidence type="ECO:0000313" key="4">
    <source>
        <dbReference type="Proteomes" id="UP000194127"/>
    </source>
</evidence>
<feature type="coiled-coil region" evidence="1">
    <location>
        <begin position="208"/>
        <end position="264"/>
    </location>
</feature>
<accession>A0A1X6N7J0</accession>
<dbReference type="Pfam" id="PF01926">
    <property type="entry name" value="MMR_HSR1"/>
    <property type="match status" value="1"/>
</dbReference>
<name>A0A1X6N7J0_9APHY</name>
<dbReference type="AlphaFoldDB" id="A0A1X6N7J0"/>
<dbReference type="GeneID" id="36329639"/>
<dbReference type="GO" id="GO:0005525">
    <property type="term" value="F:GTP binding"/>
    <property type="evidence" value="ECO:0007669"/>
    <property type="project" value="InterPro"/>
</dbReference>
<dbReference type="OrthoDB" id="8954335at2759"/>
<keyword evidence="4" id="KW-1185">Reference proteome</keyword>
<dbReference type="SUPFAM" id="SSF52540">
    <property type="entry name" value="P-loop containing nucleoside triphosphate hydrolases"/>
    <property type="match status" value="1"/>
</dbReference>
<dbReference type="RefSeq" id="XP_024341392.1">
    <property type="nucleotide sequence ID" value="XM_024484690.1"/>
</dbReference>
<dbReference type="EMBL" id="KZ110593">
    <property type="protein sequence ID" value="OSX64598.1"/>
    <property type="molecule type" value="Genomic_DNA"/>
</dbReference>
<organism evidence="3 4">
    <name type="scientific">Postia placenta MAD-698-R-SB12</name>
    <dbReference type="NCBI Taxonomy" id="670580"/>
    <lineage>
        <taxon>Eukaryota</taxon>
        <taxon>Fungi</taxon>
        <taxon>Dikarya</taxon>
        <taxon>Basidiomycota</taxon>
        <taxon>Agaricomycotina</taxon>
        <taxon>Agaricomycetes</taxon>
        <taxon>Polyporales</taxon>
        <taxon>Adustoporiaceae</taxon>
        <taxon>Rhodonia</taxon>
    </lineage>
</organism>
<dbReference type="CDD" id="cd00882">
    <property type="entry name" value="Ras_like_GTPase"/>
    <property type="match status" value="1"/>
</dbReference>